<sequence length="535" mass="60683">MSEKTFEELLQEEEINELKKGKVLEGTVFEKDDDGIWVALEGATGDVFVRSDELLKNISEYNTNDKITIKVVKTNDAEGFNTASEKRAKAEKILDDIEEDSIVNAKFNQRLKKGYEVLINDAVRAFLPGSLSLLRPDDPMPEGKVKVEVISKRGRKLVVSRRGVKEQAIKEIYDEYKENMVVEGIVESVKDFGAFVKLNDHVTALIPRSEANWDKVNDIHEILSEGDKVRGVIINLDKENKKISISLKQMKDDPWEHVEDKFPKGTIHKGTVTKLFPFGFTVKLDDGIEGLVHESEVFWARKGRITDVVSLNDVVEVKVLDIDKENRRMSLSYREAIGNPWEDIDENYHEGNVVKGTVEKILPNGAIIKLEEGLTGFLHVSELSWNFIDNVEEALKEGEKVQVKILNIDKDNKKIKLSIKQAKENPWKKVSEEVKVGDTLKGKITRFAGKGAVVLIDDYDVEGFLPGARATEEKVENIEDELNIGDEIEGKVLNIEFENDEKRGNLIISVYDLIKEKEKEESIKAMKEMNEDIED</sequence>
<reference evidence="6 7" key="1">
    <citation type="submission" date="2016-10" db="EMBL/GenBank/DDBJ databases">
        <authorList>
            <person name="de Groot N.N."/>
        </authorList>
    </citation>
    <scope>NUCLEOTIDE SEQUENCE [LARGE SCALE GENOMIC DNA]</scope>
    <source>
        <strain evidence="6 7">WG14</strain>
    </source>
</reference>
<dbReference type="Pfam" id="PF00575">
    <property type="entry name" value="S1"/>
    <property type="match status" value="4"/>
</dbReference>
<gene>
    <name evidence="6" type="ORF">SAMN04488588_0839</name>
</gene>
<accession>A0A1G6KQ28</accession>
<protein>
    <submittedName>
        <fullName evidence="6">SSU ribosomal protein S1P</fullName>
    </submittedName>
</protein>
<comment type="function">
    <text evidence="4">Binds mRNA; thus facilitating recognition of the initiation point. It is needed to translate mRNA with a short Shine-Dalgarno (SD) purine-rich sequence.</text>
</comment>
<keyword evidence="7" id="KW-1185">Reference proteome</keyword>
<evidence type="ECO:0000256" key="2">
    <source>
        <dbReference type="ARBA" id="ARBA00022980"/>
    </source>
</evidence>
<dbReference type="GO" id="GO:0003735">
    <property type="term" value="F:structural constituent of ribosome"/>
    <property type="evidence" value="ECO:0007669"/>
    <property type="project" value="TreeGrafter"/>
</dbReference>
<name>A0A1G6KQ28_9BACT</name>
<dbReference type="STRING" id="28234.SAMN04488588_0839"/>
<dbReference type="SMART" id="SM00316">
    <property type="entry name" value="S1"/>
    <property type="match status" value="6"/>
</dbReference>
<dbReference type="PANTHER" id="PTHR10724:SF7">
    <property type="entry name" value="SMALL RIBOSOMAL SUBUNIT PROTEIN BS1C"/>
    <property type="match status" value="1"/>
</dbReference>
<dbReference type="Gene3D" id="2.40.50.140">
    <property type="entry name" value="Nucleic acid-binding proteins"/>
    <property type="match status" value="5"/>
</dbReference>
<evidence type="ECO:0000313" key="6">
    <source>
        <dbReference type="EMBL" id="SDC33007.1"/>
    </source>
</evidence>
<dbReference type="PANTHER" id="PTHR10724">
    <property type="entry name" value="30S RIBOSOMAL PROTEIN S1"/>
    <property type="match status" value="1"/>
</dbReference>
<dbReference type="InterPro" id="IPR035104">
    <property type="entry name" value="Ribosomal_protein_S1-like"/>
</dbReference>
<feature type="domain" description="S1 motif" evidence="5">
    <location>
        <begin position="351"/>
        <end position="420"/>
    </location>
</feature>
<feature type="domain" description="S1 motif" evidence="5">
    <location>
        <begin position="179"/>
        <end position="248"/>
    </location>
</feature>
<proteinExistence type="inferred from homology"/>
<dbReference type="GO" id="GO:0003729">
    <property type="term" value="F:mRNA binding"/>
    <property type="evidence" value="ECO:0007669"/>
    <property type="project" value="TreeGrafter"/>
</dbReference>
<evidence type="ECO:0000313" key="7">
    <source>
        <dbReference type="Proteomes" id="UP000199322"/>
    </source>
</evidence>
<dbReference type="Proteomes" id="UP000199322">
    <property type="component" value="Unassembled WGS sequence"/>
</dbReference>
<evidence type="ECO:0000256" key="4">
    <source>
        <dbReference type="ARBA" id="ARBA00025604"/>
    </source>
</evidence>
<dbReference type="PRINTS" id="PR00681">
    <property type="entry name" value="RIBOSOMALS1"/>
</dbReference>
<dbReference type="RefSeq" id="WP_091403079.1">
    <property type="nucleotide sequence ID" value="NZ_FMYV01000003.1"/>
</dbReference>
<keyword evidence="3" id="KW-0687">Ribonucleoprotein</keyword>
<keyword evidence="2 6" id="KW-0689">Ribosomal protein</keyword>
<feature type="domain" description="S1 motif" evidence="5">
    <location>
        <begin position="21"/>
        <end position="86"/>
    </location>
</feature>
<dbReference type="SUPFAM" id="SSF50249">
    <property type="entry name" value="Nucleic acid-binding proteins"/>
    <property type="match status" value="5"/>
</dbReference>
<evidence type="ECO:0000259" key="5">
    <source>
        <dbReference type="PROSITE" id="PS50126"/>
    </source>
</evidence>
<dbReference type="PROSITE" id="PS50126">
    <property type="entry name" value="S1"/>
    <property type="match status" value="5"/>
</dbReference>
<organism evidence="6 7">
    <name type="scientific">Geotoga petraea</name>
    <dbReference type="NCBI Taxonomy" id="28234"/>
    <lineage>
        <taxon>Bacteria</taxon>
        <taxon>Thermotogati</taxon>
        <taxon>Thermotogota</taxon>
        <taxon>Thermotogae</taxon>
        <taxon>Petrotogales</taxon>
        <taxon>Petrotogaceae</taxon>
        <taxon>Geotoga</taxon>
    </lineage>
</organism>
<dbReference type="EMBL" id="FMYV01000003">
    <property type="protein sequence ID" value="SDC33007.1"/>
    <property type="molecule type" value="Genomic_DNA"/>
</dbReference>
<dbReference type="InterPro" id="IPR012340">
    <property type="entry name" value="NA-bd_OB-fold"/>
</dbReference>
<dbReference type="FunFam" id="2.40.50.140:FF:000103">
    <property type="entry name" value="protein RRP5 homolog"/>
    <property type="match status" value="2"/>
</dbReference>
<dbReference type="InterPro" id="IPR003029">
    <property type="entry name" value="S1_domain"/>
</dbReference>
<comment type="similarity">
    <text evidence="1">Belongs to the bacterial ribosomal protein bS1 family.</text>
</comment>
<dbReference type="GO" id="GO:0022627">
    <property type="term" value="C:cytosolic small ribosomal subunit"/>
    <property type="evidence" value="ECO:0007669"/>
    <property type="project" value="TreeGrafter"/>
</dbReference>
<evidence type="ECO:0000256" key="1">
    <source>
        <dbReference type="ARBA" id="ARBA00006767"/>
    </source>
</evidence>
<feature type="domain" description="S1 motif" evidence="5">
    <location>
        <begin position="265"/>
        <end position="334"/>
    </location>
</feature>
<dbReference type="GO" id="GO:0006412">
    <property type="term" value="P:translation"/>
    <property type="evidence" value="ECO:0007669"/>
    <property type="project" value="TreeGrafter"/>
</dbReference>
<dbReference type="AlphaFoldDB" id="A0A1G6KQ28"/>
<feature type="domain" description="S1 motif" evidence="5">
    <location>
        <begin position="437"/>
        <end position="511"/>
    </location>
</feature>
<dbReference type="InterPro" id="IPR050437">
    <property type="entry name" value="Ribos_protein_bS1-like"/>
</dbReference>
<evidence type="ECO:0000256" key="3">
    <source>
        <dbReference type="ARBA" id="ARBA00023274"/>
    </source>
</evidence>